<feature type="compositionally biased region" description="Acidic residues" evidence="10">
    <location>
        <begin position="286"/>
        <end position="310"/>
    </location>
</feature>
<feature type="compositionally biased region" description="Basic residues" evidence="10">
    <location>
        <begin position="193"/>
        <end position="202"/>
    </location>
</feature>
<dbReference type="InterPro" id="IPR051095">
    <property type="entry name" value="Dros_DevTransReg"/>
</dbReference>
<dbReference type="AlphaFoldDB" id="A0A6P8M896"/>
<evidence type="ECO:0000259" key="12">
    <source>
        <dbReference type="PROSITE" id="PS50157"/>
    </source>
</evidence>
<dbReference type="PROSITE" id="PS50097">
    <property type="entry name" value="BTB"/>
    <property type="match status" value="1"/>
</dbReference>
<evidence type="ECO:0000256" key="10">
    <source>
        <dbReference type="SAM" id="MobiDB-lite"/>
    </source>
</evidence>
<dbReference type="GO" id="GO:0005634">
    <property type="term" value="C:nucleus"/>
    <property type="evidence" value="ECO:0007669"/>
    <property type="project" value="UniProtKB-SubCell"/>
</dbReference>
<keyword evidence="4" id="KW-0524">Neurogenesis</keyword>
<evidence type="ECO:0000256" key="6">
    <source>
        <dbReference type="ARBA" id="ARBA00023163"/>
    </source>
</evidence>
<evidence type="ECO:0000313" key="14">
    <source>
        <dbReference type="RefSeq" id="XP_033304258.1"/>
    </source>
</evidence>
<dbReference type="GO" id="GO:0007526">
    <property type="term" value="P:larval somatic muscle development"/>
    <property type="evidence" value="ECO:0007669"/>
    <property type="project" value="UniProtKB-ARBA"/>
</dbReference>
<comment type="function">
    <text evidence="8">Putative transcription factor required for axon growth and guidance in the central and peripheral nervous systems. Repels CNS axons away from the midline by promoting the expression of the midline repellent sli and its receptor robo.</text>
</comment>
<name>A0A6P8M896_9HYME</name>
<dbReference type="GO" id="GO:0007464">
    <property type="term" value="P:R3/R4 cell fate commitment"/>
    <property type="evidence" value="ECO:0007669"/>
    <property type="project" value="UniProtKB-ARBA"/>
</dbReference>
<dbReference type="GO" id="GO:0035167">
    <property type="term" value="P:larval lymph gland hemopoiesis"/>
    <property type="evidence" value="ECO:0007669"/>
    <property type="project" value="UniProtKB-ARBA"/>
</dbReference>
<protein>
    <submittedName>
        <fullName evidence="14">Zinc finger and BTB domain-containing protein 9-like isoform X2</fullName>
    </submittedName>
</protein>
<keyword evidence="9" id="KW-0863">Zinc-finger</keyword>
<gene>
    <name evidence="14" type="primary">LOC117207795</name>
</gene>
<dbReference type="GeneID" id="117207795"/>
<evidence type="ECO:0000313" key="13">
    <source>
        <dbReference type="Proteomes" id="UP000515164"/>
    </source>
</evidence>
<dbReference type="GO" id="GO:0008270">
    <property type="term" value="F:zinc ion binding"/>
    <property type="evidence" value="ECO:0007669"/>
    <property type="project" value="UniProtKB-KW"/>
</dbReference>
<keyword evidence="13" id="KW-1185">Reference proteome</keyword>
<dbReference type="SMART" id="SM00225">
    <property type="entry name" value="BTB"/>
    <property type="match status" value="1"/>
</dbReference>
<dbReference type="PROSITE" id="PS50157">
    <property type="entry name" value="ZINC_FINGER_C2H2_2"/>
    <property type="match status" value="1"/>
</dbReference>
<evidence type="ECO:0000256" key="5">
    <source>
        <dbReference type="ARBA" id="ARBA00023015"/>
    </source>
</evidence>
<keyword evidence="2" id="KW-0217">Developmental protein</keyword>
<organism evidence="13 14">
    <name type="scientific">Bombus bifarius</name>
    <dbReference type="NCBI Taxonomy" id="103933"/>
    <lineage>
        <taxon>Eukaryota</taxon>
        <taxon>Metazoa</taxon>
        <taxon>Ecdysozoa</taxon>
        <taxon>Arthropoda</taxon>
        <taxon>Hexapoda</taxon>
        <taxon>Insecta</taxon>
        <taxon>Pterygota</taxon>
        <taxon>Neoptera</taxon>
        <taxon>Endopterygota</taxon>
        <taxon>Hymenoptera</taxon>
        <taxon>Apocrita</taxon>
        <taxon>Aculeata</taxon>
        <taxon>Apoidea</taxon>
        <taxon>Anthophila</taxon>
        <taxon>Apidae</taxon>
        <taxon>Bombus</taxon>
        <taxon>Pyrobombus</taxon>
    </lineage>
</organism>
<dbReference type="Gene3D" id="3.30.160.60">
    <property type="entry name" value="Classic Zinc Finger"/>
    <property type="match status" value="1"/>
</dbReference>
<keyword evidence="9" id="KW-0862">Zinc</keyword>
<feature type="domain" description="C2H2-type" evidence="12">
    <location>
        <begin position="399"/>
        <end position="426"/>
    </location>
</feature>
<keyword evidence="9" id="KW-0479">Metal-binding</keyword>
<dbReference type="SUPFAM" id="SSF54695">
    <property type="entry name" value="POZ domain"/>
    <property type="match status" value="1"/>
</dbReference>
<sequence length="632" mass="70390">MEDDQQFCLRWNNHQSTLIQNFDTLLESGTLVDCTLAAEGKYLKAHKVVLSACSPYFEGLLSEHYDKHPVFILKDVKFKELKAMMDYMYRGEVNISQDQLAALLKAAESLQIKGLSESKTSGSSKTDSRQQKVVPQTSQPDIPISSSGLTIEKNKVPRQGVSQGPLGDLPEDSASPQIPKGLSSREGSQSPTSRKRKRFRRKSIGDDNSVENHEASNSSDMPQQMGVPALGIAPVADEKSHADPTDSIGRSALMTQLTKPADEMLQLPLEKPEPSDNLIEPKSEYLEDPEESVEDLTLDDDMNDLNEMEQDNNRAGPSHDPSQHPAGIGAWHVTGDRSNAGGVVGSVAGAPGTTDEVFLAAQEAAQAHRDSQAFLQMLPLPWIEDKYPERSSRKSKTRFPCPRCRKSYTTKSAVTAHFKYDCGKPPRFECPYCGDRLDDLLRVAHSRKYARKRDKLYNAFTGKFHCPNCNNGYGRRDTMLGHFRYSRMATEREVRSSGLRQRTRSREILITENGANADLSTREKNSSYRLRGHGESSASNGFQKINHAVPGIALFVPTEANLDFKQFFFHLDALVDYWTRALSRASGKRSNIFSLRSHEEDCNRNARLLAYGASANASNDGLYVFLSINENT</sequence>
<evidence type="ECO:0000256" key="1">
    <source>
        <dbReference type="ARBA" id="ARBA00004123"/>
    </source>
</evidence>
<feature type="region of interest" description="Disordered" evidence="10">
    <location>
        <begin position="269"/>
        <end position="326"/>
    </location>
</feature>
<dbReference type="Pfam" id="PF00651">
    <property type="entry name" value="BTB"/>
    <property type="match status" value="1"/>
</dbReference>
<accession>A0A6P8M896</accession>
<dbReference type="GO" id="GO:0048813">
    <property type="term" value="P:dendrite morphogenesis"/>
    <property type="evidence" value="ECO:0007669"/>
    <property type="project" value="UniProtKB-ARBA"/>
</dbReference>
<dbReference type="Gene3D" id="3.30.710.10">
    <property type="entry name" value="Potassium Channel Kv1.1, Chain A"/>
    <property type="match status" value="1"/>
</dbReference>
<proteinExistence type="predicted"/>
<dbReference type="GO" id="GO:0016199">
    <property type="term" value="P:axon midline choice point recognition"/>
    <property type="evidence" value="ECO:0007669"/>
    <property type="project" value="UniProtKB-ARBA"/>
</dbReference>
<dbReference type="GO" id="GO:0045476">
    <property type="term" value="P:nurse cell apoptotic process"/>
    <property type="evidence" value="ECO:0007669"/>
    <property type="project" value="UniProtKB-ARBA"/>
</dbReference>
<dbReference type="InterPro" id="IPR011333">
    <property type="entry name" value="SKP1/BTB/POZ_sf"/>
</dbReference>
<comment type="subcellular location">
    <subcellularLocation>
        <location evidence="1">Nucleus</location>
    </subcellularLocation>
</comment>
<feature type="compositionally biased region" description="Polar residues" evidence="10">
    <location>
        <begin position="117"/>
        <end position="149"/>
    </location>
</feature>
<evidence type="ECO:0000256" key="8">
    <source>
        <dbReference type="ARBA" id="ARBA00037382"/>
    </source>
</evidence>
<feature type="compositionally biased region" description="Basic and acidic residues" evidence="10">
    <location>
        <begin position="270"/>
        <end position="285"/>
    </location>
</feature>
<evidence type="ECO:0000259" key="11">
    <source>
        <dbReference type="PROSITE" id="PS50097"/>
    </source>
</evidence>
<keyword evidence="6" id="KW-0804">Transcription</keyword>
<keyword evidence="5" id="KW-0805">Transcription regulation</keyword>
<evidence type="ECO:0000256" key="4">
    <source>
        <dbReference type="ARBA" id="ARBA00022902"/>
    </source>
</evidence>
<dbReference type="GO" id="GO:0008406">
    <property type="term" value="P:gonad development"/>
    <property type="evidence" value="ECO:0007669"/>
    <property type="project" value="UniProtKB-ARBA"/>
</dbReference>
<evidence type="ECO:0000256" key="9">
    <source>
        <dbReference type="PROSITE-ProRule" id="PRU00042"/>
    </source>
</evidence>
<dbReference type="RefSeq" id="XP_033304258.1">
    <property type="nucleotide sequence ID" value="XM_033448367.1"/>
</dbReference>
<dbReference type="FunFam" id="3.30.710.10:FF:000091">
    <property type="entry name" value="Lola, isoform F"/>
    <property type="match status" value="1"/>
</dbReference>
<dbReference type="Proteomes" id="UP000515164">
    <property type="component" value="Unplaced"/>
</dbReference>
<keyword evidence="7" id="KW-0539">Nucleus</keyword>
<dbReference type="PANTHER" id="PTHR23110:SF111">
    <property type="entry name" value="LONGITUDINALS LACKING PROTEIN, ISOFORMS F_I_K_T"/>
    <property type="match status" value="1"/>
</dbReference>
<dbReference type="InterPro" id="IPR013087">
    <property type="entry name" value="Znf_C2H2_type"/>
</dbReference>
<reference evidence="14" key="1">
    <citation type="submission" date="2025-08" db="UniProtKB">
        <authorList>
            <consortium name="RefSeq"/>
        </authorList>
    </citation>
    <scope>IDENTIFICATION</scope>
    <source>
        <tissue evidence="14">Muscle</tissue>
    </source>
</reference>
<dbReference type="CDD" id="cd18315">
    <property type="entry name" value="BTB_POZ_BAB-like"/>
    <property type="match status" value="1"/>
</dbReference>
<keyword evidence="3" id="KW-0221">Differentiation</keyword>
<evidence type="ECO:0000256" key="7">
    <source>
        <dbReference type="ARBA" id="ARBA00023242"/>
    </source>
</evidence>
<evidence type="ECO:0000256" key="2">
    <source>
        <dbReference type="ARBA" id="ARBA00022473"/>
    </source>
</evidence>
<dbReference type="PANTHER" id="PTHR23110">
    <property type="entry name" value="BTB DOMAIN TRANSCRIPTION FACTOR"/>
    <property type="match status" value="1"/>
</dbReference>
<evidence type="ECO:0000256" key="3">
    <source>
        <dbReference type="ARBA" id="ARBA00022782"/>
    </source>
</evidence>
<dbReference type="GO" id="GO:0045467">
    <property type="term" value="P:R7 cell development"/>
    <property type="evidence" value="ECO:0007669"/>
    <property type="project" value="UniProtKB-ARBA"/>
</dbReference>
<dbReference type="InterPro" id="IPR000210">
    <property type="entry name" value="BTB/POZ_dom"/>
</dbReference>
<feature type="region of interest" description="Disordered" evidence="10">
    <location>
        <begin position="115"/>
        <end position="226"/>
    </location>
</feature>
<feature type="domain" description="BTB" evidence="11">
    <location>
        <begin position="32"/>
        <end position="97"/>
    </location>
</feature>
<dbReference type="GO" id="GO:0006357">
    <property type="term" value="P:regulation of transcription by RNA polymerase II"/>
    <property type="evidence" value="ECO:0007669"/>
    <property type="project" value="TreeGrafter"/>
</dbReference>